<protein>
    <submittedName>
        <fullName evidence="3">DUF4340 domain-containing protein</fullName>
    </submittedName>
</protein>
<accession>A0AAU8NGH8</accession>
<reference evidence="3" key="1">
    <citation type="submission" date="2024-05" db="EMBL/GenBank/DDBJ databases">
        <title>Draft genome assemblies of 36 bacteria isolated from hibernating arctic ground squirrels.</title>
        <authorList>
            <person name="McKee H."/>
            <person name="Mullen L."/>
            <person name="Drown D.M."/>
            <person name="Duddleston K.N."/>
        </authorList>
    </citation>
    <scope>NUCLEOTIDE SEQUENCE</scope>
    <source>
        <strain evidence="3">AN1007</strain>
    </source>
</reference>
<sequence length="349" mass="37512">MKKLIPTIVVVVILIAGWVYAANQNYFREEEALKTKLLDISSADIQAITLHEGAGGKSEADAVSTVELKDGAWHMSTPKDYPLNQYSVGSWLDALSSADQEMVVEESPKNVEKYGLGSTATRLDMQLKTGRKIKLAIGSQLPAGDAHYVQVDSGAVVAVNNEAVTNIALTRHGLLDTTPFNMDESAIHTLEWEGEAASWMLRASSEGDTASEHAWTLNGKSIKAEDAISLIDKIKNLTTAEDVRKASDLKGAIPRSTLSVEQQVNGQETTTVYRLLIIPSEPDTIWVITPDGGWAYAMDAASLKETEKFAETLKTSTASAKSPESAKSGAPDQTAKPDKASTSQTSSKS</sequence>
<dbReference type="EMBL" id="CP159992">
    <property type="protein sequence ID" value="XCP95657.1"/>
    <property type="molecule type" value="Genomic_DNA"/>
</dbReference>
<feature type="compositionally biased region" description="Polar residues" evidence="1">
    <location>
        <begin position="313"/>
        <end position="322"/>
    </location>
</feature>
<dbReference type="InterPro" id="IPR025641">
    <property type="entry name" value="DUF4340"/>
</dbReference>
<proteinExistence type="predicted"/>
<name>A0AAU8NGH8_9BACL</name>
<evidence type="ECO:0000256" key="1">
    <source>
        <dbReference type="SAM" id="MobiDB-lite"/>
    </source>
</evidence>
<gene>
    <name evidence="3" type="ORF">ABXS70_02660</name>
</gene>
<feature type="region of interest" description="Disordered" evidence="1">
    <location>
        <begin position="313"/>
        <end position="349"/>
    </location>
</feature>
<dbReference type="RefSeq" id="WP_366293663.1">
    <property type="nucleotide sequence ID" value="NZ_CP159992.1"/>
</dbReference>
<dbReference type="AlphaFoldDB" id="A0AAU8NGH8"/>
<evidence type="ECO:0000313" key="3">
    <source>
        <dbReference type="EMBL" id="XCP95657.1"/>
    </source>
</evidence>
<feature type="domain" description="DUF4340" evidence="2">
    <location>
        <begin position="73"/>
        <end position="249"/>
    </location>
</feature>
<dbReference type="Pfam" id="PF14238">
    <property type="entry name" value="DUF4340"/>
    <property type="match status" value="1"/>
</dbReference>
<evidence type="ECO:0000259" key="2">
    <source>
        <dbReference type="Pfam" id="PF14238"/>
    </source>
</evidence>
<feature type="compositionally biased region" description="Polar residues" evidence="1">
    <location>
        <begin position="340"/>
        <end position="349"/>
    </location>
</feature>
<organism evidence="3">
    <name type="scientific">Paenibacillus sp. AN1007</name>
    <dbReference type="NCBI Taxonomy" id="3151385"/>
    <lineage>
        <taxon>Bacteria</taxon>
        <taxon>Bacillati</taxon>
        <taxon>Bacillota</taxon>
        <taxon>Bacilli</taxon>
        <taxon>Bacillales</taxon>
        <taxon>Paenibacillaceae</taxon>
        <taxon>Paenibacillus</taxon>
    </lineage>
</organism>